<dbReference type="PANTHER" id="PTHR22916:SF3">
    <property type="entry name" value="UDP-GLCNAC:BETAGAL BETA-1,3-N-ACETYLGLUCOSAMINYLTRANSFERASE-LIKE PROTEIN 1"/>
    <property type="match status" value="1"/>
</dbReference>
<feature type="domain" description="Glycosyltransferase 2-like" evidence="1">
    <location>
        <begin position="347"/>
        <end position="502"/>
    </location>
</feature>
<evidence type="ECO:0000259" key="1">
    <source>
        <dbReference type="Pfam" id="PF00535"/>
    </source>
</evidence>
<dbReference type="EMBL" id="QNTU01000013">
    <property type="protein sequence ID" value="RBI65888.1"/>
    <property type="molecule type" value="Genomic_DNA"/>
</dbReference>
<gene>
    <name evidence="2" type="ORF">DQ400_16675</name>
</gene>
<evidence type="ECO:0000313" key="3">
    <source>
        <dbReference type="Proteomes" id="UP000252204"/>
    </source>
</evidence>
<proteinExistence type="predicted"/>
<reference evidence="3" key="1">
    <citation type="submission" date="2018-06" db="EMBL/GenBank/DDBJ databases">
        <title>Whole genome sequencing of four bacterial strains from South Shetland trench revealing bio-synthetic gene clusters.</title>
        <authorList>
            <person name="Abdel-Mageed W.M."/>
            <person name="Lehri B."/>
            <person name="Jarmusch S."/>
            <person name="Miranda K."/>
            <person name="Goodfellow M."/>
            <person name="Jaspars M."/>
            <person name="Karlyshev A.V."/>
        </authorList>
    </citation>
    <scope>NUCLEOTIDE SEQUENCE [LARGE SCALE GENOMIC DNA]</scope>
    <source>
        <strain evidence="3">SST4</strain>
    </source>
</reference>
<evidence type="ECO:0000313" key="2">
    <source>
        <dbReference type="EMBL" id="RBI65888.1"/>
    </source>
</evidence>
<dbReference type="RefSeq" id="WP_113270802.1">
    <property type="nucleotide sequence ID" value="NZ_QNTU01000013.1"/>
</dbReference>
<accession>A0A365TJN9</accession>
<dbReference type="SUPFAM" id="SSF53448">
    <property type="entry name" value="Nucleotide-diphospho-sugar transferases"/>
    <property type="match status" value="2"/>
</dbReference>
<dbReference type="OrthoDB" id="9801954at2"/>
<dbReference type="PANTHER" id="PTHR22916">
    <property type="entry name" value="GLYCOSYLTRANSFERASE"/>
    <property type="match status" value="1"/>
</dbReference>
<dbReference type="Proteomes" id="UP000252204">
    <property type="component" value="Unassembled WGS sequence"/>
</dbReference>
<dbReference type="InterPro" id="IPR001173">
    <property type="entry name" value="Glyco_trans_2-like"/>
</dbReference>
<dbReference type="AlphaFoldDB" id="A0A365TJN9"/>
<name>A0A365TJN9_9GAMM</name>
<feature type="domain" description="Glycosyltransferase 2-like" evidence="1">
    <location>
        <begin position="5"/>
        <end position="125"/>
    </location>
</feature>
<sequence length="657" mass="74481">MTTISIIIPTHNAEKYLAATVNSLLNQSMLPNEVIIIDDDSGDKSLEIARQLAGKYPDIISVYSKRFRSATKSRNLGASVSTGEALMFMDADDVIEKSTLEALIDALTVEGAEIAACPWLRLELADDGWVAKPASCASRRPDQDALSAWLTGWYHPPCSILWSREAYAKTGGWDEKAALNQDGDIMMRALAKGFSLVETNKGTAYYRRLPSGEESLSGKGKTLEGLKGRMYVLDKIARILEEREDQKRYQDSLSRAYRTIANDAKAIDKKTYYEAKSKQRAYQPIFFKTVFAKGSRWWSRCTKGRRGTKPTPDKFSVKVDWLNDLVTNTEELTALAKVKEVENPTVSIIIPVYNRAHLLHRALDSVVAQTFKDIEILVIDDCSRDDPYSVIKEYKDSRIKYVRQKENQGVAAARNRGLQEAQSPFVAFLDDDDEWLPKKLSKQVELFLQSPPEVGLIYTGVETVMDEGHTEIQLPTERGNVYGRLLVKNCIHGGSSAMIRRNLITNVGFFDENLLAIEDYEYWLRISRYYHFDFIEEPLVRYHDVRAVTTDTDVRRSLNIKANLEARNQFYLKHQAQMRKEGVAHLFLVQSANRHMASHWNDIKSARRLALKAFFYAPTSRSTIVALTITLLPSQLVNKIREALYGSNSVKKESSDI</sequence>
<dbReference type="Gene3D" id="3.90.550.10">
    <property type="entry name" value="Spore Coat Polysaccharide Biosynthesis Protein SpsA, Chain A"/>
    <property type="match status" value="2"/>
</dbReference>
<organism evidence="2 3">
    <name type="scientific">Vreelandella sulfidaeris</name>
    <dbReference type="NCBI Taxonomy" id="115553"/>
    <lineage>
        <taxon>Bacteria</taxon>
        <taxon>Pseudomonadati</taxon>
        <taxon>Pseudomonadota</taxon>
        <taxon>Gammaproteobacteria</taxon>
        <taxon>Oceanospirillales</taxon>
        <taxon>Halomonadaceae</taxon>
        <taxon>Vreelandella</taxon>
    </lineage>
</organism>
<dbReference type="CDD" id="cd00761">
    <property type="entry name" value="Glyco_tranf_GTA_type"/>
    <property type="match status" value="2"/>
</dbReference>
<dbReference type="GO" id="GO:0016758">
    <property type="term" value="F:hexosyltransferase activity"/>
    <property type="evidence" value="ECO:0007669"/>
    <property type="project" value="UniProtKB-ARBA"/>
</dbReference>
<protein>
    <recommendedName>
        <fullName evidence="1">Glycosyltransferase 2-like domain-containing protein</fullName>
    </recommendedName>
</protein>
<dbReference type="InterPro" id="IPR029044">
    <property type="entry name" value="Nucleotide-diphossugar_trans"/>
</dbReference>
<keyword evidence="3" id="KW-1185">Reference proteome</keyword>
<comment type="caution">
    <text evidence="2">The sequence shown here is derived from an EMBL/GenBank/DDBJ whole genome shotgun (WGS) entry which is preliminary data.</text>
</comment>
<dbReference type="Pfam" id="PF00535">
    <property type="entry name" value="Glycos_transf_2"/>
    <property type="match status" value="2"/>
</dbReference>